<proteinExistence type="predicted"/>
<sequence>MDKSSTNFVSPFRNQKYSQQSYTILKPQQSIGKVKYSQNNHSQLLQKQSSGSRLTKINIENTDIDNSHQSSQLIKIKFEAPQQSIHAIQLAIKSRNVDEFRKLLDDQTQISNITDNISLNKFKRKVSQQQPIIRLRNNSFDLENRFIKKNLVQQEQINLQSQRQLPIAMQNQSTSMNSSNFHINDIKGRLLSDQLKKSPIIDKLLMNMRQNTNRNSQINSKQRFQNVIWESSLNNSPSPLTMRY</sequence>
<evidence type="ECO:0000313" key="1">
    <source>
        <dbReference type="EMBL" id="CDW83599.1"/>
    </source>
</evidence>
<accession>A0A078AN59</accession>
<dbReference type="AlphaFoldDB" id="A0A078AN59"/>
<evidence type="ECO:0000313" key="2">
    <source>
        <dbReference type="Proteomes" id="UP000039865"/>
    </source>
</evidence>
<dbReference type="EMBL" id="CCKQ01011993">
    <property type="protein sequence ID" value="CDW83599.1"/>
    <property type="molecule type" value="Genomic_DNA"/>
</dbReference>
<dbReference type="Proteomes" id="UP000039865">
    <property type="component" value="Unassembled WGS sequence"/>
</dbReference>
<keyword evidence="2" id="KW-1185">Reference proteome</keyword>
<organism evidence="1 2">
    <name type="scientific">Stylonychia lemnae</name>
    <name type="common">Ciliate</name>
    <dbReference type="NCBI Taxonomy" id="5949"/>
    <lineage>
        <taxon>Eukaryota</taxon>
        <taxon>Sar</taxon>
        <taxon>Alveolata</taxon>
        <taxon>Ciliophora</taxon>
        <taxon>Intramacronucleata</taxon>
        <taxon>Spirotrichea</taxon>
        <taxon>Stichotrichia</taxon>
        <taxon>Sporadotrichida</taxon>
        <taxon>Oxytrichidae</taxon>
        <taxon>Stylonychinae</taxon>
        <taxon>Stylonychia</taxon>
    </lineage>
</organism>
<dbReference type="InParanoid" id="A0A078AN59"/>
<gene>
    <name evidence="1" type="primary">Contig131.g156</name>
    <name evidence="1" type="ORF">STYLEM_12647</name>
</gene>
<name>A0A078AN59_STYLE</name>
<protein>
    <submittedName>
        <fullName evidence="1">Uncharacterized protein</fullName>
    </submittedName>
</protein>
<reference evidence="1 2" key="1">
    <citation type="submission" date="2014-06" db="EMBL/GenBank/DDBJ databases">
        <authorList>
            <person name="Swart Estienne"/>
        </authorList>
    </citation>
    <scope>NUCLEOTIDE SEQUENCE [LARGE SCALE GENOMIC DNA]</scope>
    <source>
        <strain evidence="1 2">130c</strain>
    </source>
</reference>